<feature type="domain" description="PHD-type" evidence="5">
    <location>
        <begin position="1"/>
        <end position="78"/>
    </location>
</feature>
<dbReference type="InterPro" id="IPR001965">
    <property type="entry name" value="Znf_PHD"/>
</dbReference>
<dbReference type="InterPro" id="IPR052440">
    <property type="entry name" value="Trans_Reg/Chrom_Remod"/>
</dbReference>
<evidence type="ECO:0000256" key="3">
    <source>
        <dbReference type="ARBA" id="ARBA00022771"/>
    </source>
</evidence>
<keyword evidence="2" id="KW-0479">Metal-binding</keyword>
<dbReference type="PANTHER" id="PTHR14955:SF6">
    <property type="entry name" value="RETINOIC ACID-INDUCED PROTEIN 1"/>
    <property type="match status" value="1"/>
</dbReference>
<dbReference type="GO" id="GO:0008270">
    <property type="term" value="F:zinc ion binding"/>
    <property type="evidence" value="ECO:0007669"/>
    <property type="project" value="UniProtKB-KW"/>
</dbReference>
<dbReference type="PROSITE" id="PS51805">
    <property type="entry name" value="EPHD"/>
    <property type="match status" value="1"/>
</dbReference>
<dbReference type="InterPro" id="IPR034732">
    <property type="entry name" value="EPHD"/>
</dbReference>
<evidence type="ECO:0000313" key="7">
    <source>
        <dbReference type="Proteomes" id="UP000276834"/>
    </source>
</evidence>
<dbReference type="EMBL" id="QUSF01000092">
    <property type="protein sequence ID" value="RLV93341.1"/>
    <property type="molecule type" value="Genomic_DNA"/>
</dbReference>
<dbReference type="AlphaFoldDB" id="A0A3L8S156"/>
<keyword evidence="4" id="KW-0862">Zinc</keyword>
<dbReference type="SMART" id="SM00249">
    <property type="entry name" value="PHD"/>
    <property type="match status" value="1"/>
</dbReference>
<keyword evidence="7" id="KW-1185">Reference proteome</keyword>
<accession>A0A3L8S156</accession>
<dbReference type="Gene3D" id="3.30.40.10">
    <property type="entry name" value="Zinc/RING finger domain, C3HC4 (zinc finger)"/>
    <property type="match status" value="1"/>
</dbReference>
<dbReference type="Pfam" id="PF13771">
    <property type="entry name" value="zf-HC5HC2H"/>
    <property type="match status" value="1"/>
</dbReference>
<proteinExistence type="predicted"/>
<keyword evidence="3" id="KW-0863">Zinc-finger</keyword>
<evidence type="ECO:0000256" key="2">
    <source>
        <dbReference type="ARBA" id="ARBA00022723"/>
    </source>
</evidence>
<dbReference type="GO" id="GO:0006357">
    <property type="term" value="P:regulation of transcription by RNA polymerase II"/>
    <property type="evidence" value="ECO:0007669"/>
    <property type="project" value="TreeGrafter"/>
</dbReference>
<protein>
    <recommendedName>
        <fullName evidence="5">PHD-type domain-containing protein</fullName>
    </recommendedName>
</protein>
<name>A0A3L8S156_CHLGU</name>
<sequence length="82" mass="8810">MAADNQVTGMGLSVSPHLSFPAPKSRVRVQKCSSCQQAGATVGCCQKGCPHTYHYACAIDTGCLLTEESFSLRCPKHKRQPV</sequence>
<evidence type="ECO:0000256" key="1">
    <source>
        <dbReference type="ARBA" id="ARBA00022553"/>
    </source>
</evidence>
<reference evidence="6 7" key="1">
    <citation type="journal article" date="2018" name="Proc. R. Soc. B">
        <title>A non-coding region near Follistatin controls head colour polymorphism in the Gouldian finch.</title>
        <authorList>
            <person name="Toomey M.B."/>
            <person name="Marques C.I."/>
            <person name="Andrade P."/>
            <person name="Araujo P.M."/>
            <person name="Sabatino S."/>
            <person name="Gazda M.A."/>
            <person name="Afonso S."/>
            <person name="Lopes R.J."/>
            <person name="Corbo J.C."/>
            <person name="Carneiro M."/>
        </authorList>
    </citation>
    <scope>NUCLEOTIDE SEQUENCE [LARGE SCALE GENOMIC DNA]</scope>
    <source>
        <strain evidence="6">Red01</strain>
        <tissue evidence="6">Muscle</tissue>
    </source>
</reference>
<evidence type="ECO:0000313" key="6">
    <source>
        <dbReference type="EMBL" id="RLV93341.1"/>
    </source>
</evidence>
<evidence type="ECO:0000259" key="5">
    <source>
        <dbReference type="PROSITE" id="PS51805"/>
    </source>
</evidence>
<dbReference type="Proteomes" id="UP000276834">
    <property type="component" value="Unassembled WGS sequence"/>
</dbReference>
<dbReference type="GO" id="GO:0005634">
    <property type="term" value="C:nucleus"/>
    <property type="evidence" value="ECO:0007669"/>
    <property type="project" value="TreeGrafter"/>
</dbReference>
<organism evidence="6 7">
    <name type="scientific">Chloebia gouldiae</name>
    <name type="common">Gouldian finch</name>
    <name type="synonym">Erythrura gouldiae</name>
    <dbReference type="NCBI Taxonomy" id="44316"/>
    <lineage>
        <taxon>Eukaryota</taxon>
        <taxon>Metazoa</taxon>
        <taxon>Chordata</taxon>
        <taxon>Craniata</taxon>
        <taxon>Vertebrata</taxon>
        <taxon>Euteleostomi</taxon>
        <taxon>Archelosauria</taxon>
        <taxon>Archosauria</taxon>
        <taxon>Dinosauria</taxon>
        <taxon>Saurischia</taxon>
        <taxon>Theropoda</taxon>
        <taxon>Coelurosauria</taxon>
        <taxon>Aves</taxon>
        <taxon>Neognathae</taxon>
        <taxon>Neoaves</taxon>
        <taxon>Telluraves</taxon>
        <taxon>Australaves</taxon>
        <taxon>Passeriformes</taxon>
        <taxon>Passeroidea</taxon>
        <taxon>Passeridae</taxon>
        <taxon>Chloebia</taxon>
    </lineage>
</organism>
<keyword evidence="1" id="KW-0597">Phosphoprotein</keyword>
<dbReference type="PANTHER" id="PTHR14955">
    <property type="entry name" value="RETINOIC ACID INDUCED 1/TRANSCRIPTION FACTOR 20"/>
    <property type="match status" value="1"/>
</dbReference>
<dbReference type="InterPro" id="IPR013083">
    <property type="entry name" value="Znf_RING/FYVE/PHD"/>
</dbReference>
<gene>
    <name evidence="6" type="ORF">DV515_00013473</name>
</gene>
<dbReference type="GO" id="GO:0032922">
    <property type="term" value="P:circadian regulation of gene expression"/>
    <property type="evidence" value="ECO:0007669"/>
    <property type="project" value="TreeGrafter"/>
</dbReference>
<evidence type="ECO:0000256" key="4">
    <source>
        <dbReference type="ARBA" id="ARBA00022833"/>
    </source>
</evidence>
<dbReference type="OrthoDB" id="10029243at2759"/>
<comment type="caution">
    <text evidence="6">The sequence shown here is derived from an EMBL/GenBank/DDBJ whole genome shotgun (WGS) entry which is preliminary data.</text>
</comment>